<evidence type="ECO:0000313" key="6">
    <source>
        <dbReference type="EMBL" id="SIO73560.1"/>
    </source>
</evidence>
<keyword evidence="1" id="KW-0479">Metal-binding</keyword>
<evidence type="ECO:0000256" key="1">
    <source>
        <dbReference type="ARBA" id="ARBA00022723"/>
    </source>
</evidence>
<keyword evidence="2 4" id="KW-0863">Zinc-finger</keyword>
<dbReference type="EMBL" id="LN871599">
    <property type="protein sequence ID" value="SIO73560.1"/>
    <property type="molecule type" value="Genomic_DNA"/>
</dbReference>
<proteinExistence type="predicted"/>
<evidence type="ECO:0000256" key="4">
    <source>
        <dbReference type="PROSITE-ProRule" id="PRU00134"/>
    </source>
</evidence>
<dbReference type="GeneID" id="24425755"/>
<dbReference type="Pfam" id="PF01753">
    <property type="entry name" value="zf-MYND"/>
    <property type="match status" value="1"/>
</dbReference>
<evidence type="ECO:0000256" key="3">
    <source>
        <dbReference type="ARBA" id="ARBA00022833"/>
    </source>
</evidence>
<keyword evidence="7" id="KW-1185">Reference proteome</keyword>
<protein>
    <recommendedName>
        <fullName evidence="5">MYND-type domain-containing protein</fullName>
    </recommendedName>
</protein>
<dbReference type="OrthoDB" id="390933at2759"/>
<reference evidence="6 7" key="1">
    <citation type="journal article" date="2012" name="Nucleic Acids Res.">
        <title>Sequencing of the smallest Apicomplexan genome from the human pathogen Babesia microti.</title>
        <authorList>
            <person name="Cornillot E."/>
            <person name="Hadj-Kaddour K."/>
            <person name="Dassouli A."/>
            <person name="Noel B."/>
            <person name="Ranwez V."/>
            <person name="Vacherie B."/>
            <person name="Augagneur Y."/>
            <person name="Bres V."/>
            <person name="Duclos A."/>
            <person name="Randazzo S."/>
            <person name="Carcy B."/>
            <person name="Debierre-Grockiego F."/>
            <person name="Delbecq S."/>
            <person name="Moubri-Menage K."/>
            <person name="Shams-Eldin H."/>
            <person name="Usmani-Brown S."/>
            <person name="Bringaud F."/>
            <person name="Wincker P."/>
            <person name="Vivares C.P."/>
            <person name="Schwarz R.T."/>
            <person name="Schetters T.P."/>
            <person name="Krause P.J."/>
            <person name="Gorenflot A."/>
            <person name="Berry V."/>
            <person name="Barbe V."/>
            <person name="Ben Mamoun C."/>
        </authorList>
    </citation>
    <scope>NUCLEOTIDE SEQUENCE [LARGE SCALE GENOMIC DNA]</scope>
    <source>
        <strain evidence="6 7">RI</strain>
    </source>
</reference>
<organism evidence="6 7">
    <name type="scientific">Babesia microti (strain RI)</name>
    <dbReference type="NCBI Taxonomy" id="1133968"/>
    <lineage>
        <taxon>Eukaryota</taxon>
        <taxon>Sar</taxon>
        <taxon>Alveolata</taxon>
        <taxon>Apicomplexa</taxon>
        <taxon>Aconoidasida</taxon>
        <taxon>Piroplasmida</taxon>
        <taxon>Babesiidae</taxon>
        <taxon>Babesia</taxon>
    </lineage>
</organism>
<gene>
    <name evidence="6" type="ORF">BmR1_04g05555</name>
</gene>
<feature type="domain" description="MYND-type" evidence="5">
    <location>
        <begin position="364"/>
        <end position="418"/>
    </location>
</feature>
<evidence type="ECO:0000313" key="7">
    <source>
        <dbReference type="Proteomes" id="UP000002899"/>
    </source>
</evidence>
<dbReference type="RefSeq" id="XP_021337648.1">
    <property type="nucleotide sequence ID" value="XM_021482401.1"/>
</dbReference>
<sequence>MDLCSVIDQLFYESESNNCDISIDFSSLYCFFIESVESNYLSVKLWAHILHTYIIKILQTINSLNDNDTEDLYDILNIEKDRMINDFAYYIIKSLINSSIPGALTILSKANVLQLYQQSIDNFMTNNVSNGIYNLKNPIALSLYLDSIWKLLPYLQDRDYYLDDICHRFHCSNLWISIWNSVVDLDYKNPNPEIDMLNVRVMFIKFLRLSSGLIYGLRGNNFIAHYNEDKNHITWNYIFKILYNSTISHIIASKIYKYIADLLLISYADKSLKIFLKFQSSRLKNVLEVNISKFSQQESNDPYQSKCCVQIRAIYSLFKNGVVDKTLKLLHKISSLNDVILAPSNEGGTIDYFADKMIPRILPCFNTGCNNIFHMDNPEVHLSSSVFDFKYCDICGVTSYCSEKCRSLHWDSSHQYVCDTFKNLPTSLKFKSTRGQFISFFD</sequence>
<evidence type="ECO:0000259" key="5">
    <source>
        <dbReference type="PROSITE" id="PS50865"/>
    </source>
</evidence>
<dbReference type="GO" id="GO:0008270">
    <property type="term" value="F:zinc ion binding"/>
    <property type="evidence" value="ECO:0007669"/>
    <property type="project" value="UniProtKB-KW"/>
</dbReference>
<dbReference type="AlphaFoldDB" id="A0A1N6LXF0"/>
<keyword evidence="3" id="KW-0862">Zinc</keyword>
<name>A0A1N6LXF0_BABMR</name>
<reference evidence="6 7" key="3">
    <citation type="journal article" date="2016" name="Sci. Rep.">
        <title>Genome-wide diversity and gene expression profiling of Babesia microti isolates identify polymorphic genes that mediate host-pathogen interactions.</title>
        <authorList>
            <person name="Silva J.C."/>
            <person name="Cornillot E."/>
            <person name="McCracken C."/>
            <person name="Usmani-Brown S."/>
            <person name="Dwivedi A."/>
            <person name="Ifeonu O.O."/>
            <person name="Crabtree J."/>
            <person name="Gotia H.T."/>
            <person name="Virji A.Z."/>
            <person name="Reynes C."/>
            <person name="Colinge J."/>
            <person name="Kumar V."/>
            <person name="Lawres L."/>
            <person name="Pazzi J.E."/>
            <person name="Pablo J.V."/>
            <person name="Hung C."/>
            <person name="Brancato J."/>
            <person name="Kumari P."/>
            <person name="Orvis J."/>
            <person name="Tretina K."/>
            <person name="Chibucos M."/>
            <person name="Ott S."/>
            <person name="Sadzewicz L."/>
            <person name="Sengamalay N."/>
            <person name="Shetty A.C."/>
            <person name="Su Q."/>
            <person name="Tallon L."/>
            <person name="Fraser C.M."/>
            <person name="Frutos R."/>
            <person name="Molina D.M."/>
            <person name="Krause P.J."/>
            <person name="Ben Mamoun C."/>
        </authorList>
    </citation>
    <scope>NUCLEOTIDE SEQUENCE [LARGE SCALE GENOMIC DNA]</scope>
    <source>
        <strain evidence="6 7">RI</strain>
    </source>
</reference>
<reference evidence="6 7" key="2">
    <citation type="journal article" date="2013" name="PLoS ONE">
        <title>Whole genome mapping and re-organization of the nuclear and mitochondrial genomes of Babesia microti isolates.</title>
        <authorList>
            <person name="Cornillot E."/>
            <person name="Dassouli A."/>
            <person name="Garg A."/>
            <person name="Pachikara N."/>
            <person name="Randazzo S."/>
            <person name="Depoix D."/>
            <person name="Carcy B."/>
            <person name="Delbecq S."/>
            <person name="Frutos R."/>
            <person name="Silva J.C."/>
            <person name="Sutton R."/>
            <person name="Krause P.J."/>
            <person name="Mamoun C.B."/>
        </authorList>
    </citation>
    <scope>NUCLEOTIDE SEQUENCE [LARGE SCALE GENOMIC DNA]</scope>
    <source>
        <strain evidence="6 7">RI</strain>
    </source>
</reference>
<dbReference type="Proteomes" id="UP000002899">
    <property type="component" value="Chromosome IV"/>
</dbReference>
<dbReference type="InterPro" id="IPR002893">
    <property type="entry name" value="Znf_MYND"/>
</dbReference>
<dbReference type="Gene3D" id="6.10.140.2220">
    <property type="match status" value="1"/>
</dbReference>
<evidence type="ECO:0000256" key="2">
    <source>
        <dbReference type="ARBA" id="ARBA00022771"/>
    </source>
</evidence>
<accession>A0A1N6LXF0</accession>
<dbReference type="KEGG" id="bmic:BmR1_04g05555"/>
<dbReference type="SUPFAM" id="SSF144232">
    <property type="entry name" value="HIT/MYND zinc finger-like"/>
    <property type="match status" value="1"/>
</dbReference>
<dbReference type="PROSITE" id="PS50865">
    <property type="entry name" value="ZF_MYND_2"/>
    <property type="match status" value="1"/>
</dbReference>
<dbReference type="VEuPathDB" id="PiroplasmaDB:BmR1_04g05555"/>